<keyword evidence="3" id="KW-0804">Transcription</keyword>
<accession>A0A4R3IEE8</accession>
<dbReference type="InterPro" id="IPR020449">
    <property type="entry name" value="Tscrpt_reg_AraC-type_HTH"/>
</dbReference>
<dbReference type="InterPro" id="IPR018062">
    <property type="entry name" value="HTH_AraC-typ_CS"/>
</dbReference>
<dbReference type="Gene3D" id="1.10.10.60">
    <property type="entry name" value="Homeodomain-like"/>
    <property type="match status" value="2"/>
</dbReference>
<dbReference type="Pfam" id="PF10114">
    <property type="entry name" value="PocR"/>
    <property type="match status" value="1"/>
</dbReference>
<proteinExistence type="predicted"/>
<keyword evidence="1" id="KW-0805">Transcription regulation</keyword>
<evidence type="ECO:0000256" key="2">
    <source>
        <dbReference type="ARBA" id="ARBA00023125"/>
    </source>
</evidence>
<dbReference type="GO" id="GO:0003700">
    <property type="term" value="F:DNA-binding transcription factor activity"/>
    <property type="evidence" value="ECO:0007669"/>
    <property type="project" value="InterPro"/>
</dbReference>
<dbReference type="SUPFAM" id="SSF46689">
    <property type="entry name" value="Homeodomain-like"/>
    <property type="match status" value="2"/>
</dbReference>
<feature type="domain" description="HTH araC/xylS-type" evidence="4">
    <location>
        <begin position="237"/>
        <end position="335"/>
    </location>
</feature>
<dbReference type="AlphaFoldDB" id="A0A4R3IEE8"/>
<evidence type="ECO:0000256" key="3">
    <source>
        <dbReference type="ARBA" id="ARBA00023163"/>
    </source>
</evidence>
<gene>
    <name evidence="5" type="ORF">BCF53_102187</name>
</gene>
<sequence>MNNLSHQLDYVLNIEKFQSIQDNIARATGMSVIAIDLVGHPITEHSLCSAFCRTVRDNPELSHLCERCDSHGGLEAARNQQPYIYRCHFGIVDFAIPIIANGQYLGAIMAGQIRLPETEHSRLNLIIGEPHRPKINEYPELRALYDSLAVMSMEKIESVAQMINHLVNYIVGEAVLKTSLYEINQQLTEFTKDSIKQSHTLQNRTHLYYSVEQKPEPVEVEPDEPPLLRAHKSSLLYPALEFINEHFRQKIYLDEMAYLCNISPSYFSKIFKREMGLNFSAYINQVKLSEAKRMLETTEEPIVNISLDLGFDDCGYFIKVFKKQVGRTPASYRKRFLQQRAAEP</sequence>
<dbReference type="PRINTS" id="PR00032">
    <property type="entry name" value="HTHARAC"/>
</dbReference>
<evidence type="ECO:0000313" key="5">
    <source>
        <dbReference type="EMBL" id="TCS43161.1"/>
    </source>
</evidence>
<dbReference type="InterPro" id="IPR018060">
    <property type="entry name" value="HTH_AraC"/>
</dbReference>
<evidence type="ECO:0000313" key="6">
    <source>
        <dbReference type="Proteomes" id="UP000295793"/>
    </source>
</evidence>
<dbReference type="RefSeq" id="WP_132699826.1">
    <property type="nucleotide sequence ID" value="NZ_SLZR01000002.1"/>
</dbReference>
<dbReference type="PANTHER" id="PTHR43280">
    <property type="entry name" value="ARAC-FAMILY TRANSCRIPTIONAL REGULATOR"/>
    <property type="match status" value="1"/>
</dbReference>
<comment type="caution">
    <text evidence="5">The sequence shown here is derived from an EMBL/GenBank/DDBJ whole genome shotgun (WGS) entry which is preliminary data.</text>
</comment>
<keyword evidence="2" id="KW-0238">DNA-binding</keyword>
<protein>
    <submittedName>
        <fullName evidence="5">Ligand-binding sensor protein</fullName>
    </submittedName>
</protein>
<dbReference type="PANTHER" id="PTHR43280:SF10">
    <property type="entry name" value="REGULATORY PROTEIN POCR"/>
    <property type="match status" value="1"/>
</dbReference>
<evidence type="ECO:0000256" key="1">
    <source>
        <dbReference type="ARBA" id="ARBA00023015"/>
    </source>
</evidence>
<dbReference type="SMART" id="SM00342">
    <property type="entry name" value="HTH_ARAC"/>
    <property type="match status" value="1"/>
</dbReference>
<evidence type="ECO:0000259" key="4">
    <source>
        <dbReference type="PROSITE" id="PS01124"/>
    </source>
</evidence>
<dbReference type="InterPro" id="IPR009057">
    <property type="entry name" value="Homeodomain-like_sf"/>
</dbReference>
<dbReference type="Pfam" id="PF12833">
    <property type="entry name" value="HTH_18"/>
    <property type="match status" value="1"/>
</dbReference>
<dbReference type="GO" id="GO:0043565">
    <property type="term" value="F:sequence-specific DNA binding"/>
    <property type="evidence" value="ECO:0007669"/>
    <property type="project" value="InterPro"/>
</dbReference>
<organism evidence="5 6">
    <name type="scientific">Reinekea marinisedimentorum</name>
    <dbReference type="NCBI Taxonomy" id="230495"/>
    <lineage>
        <taxon>Bacteria</taxon>
        <taxon>Pseudomonadati</taxon>
        <taxon>Pseudomonadota</taxon>
        <taxon>Gammaproteobacteria</taxon>
        <taxon>Oceanospirillales</taxon>
        <taxon>Saccharospirillaceae</taxon>
        <taxon>Reinekea</taxon>
    </lineage>
</organism>
<dbReference type="PROSITE" id="PS00041">
    <property type="entry name" value="HTH_ARAC_FAMILY_1"/>
    <property type="match status" value="1"/>
</dbReference>
<dbReference type="EMBL" id="SLZR01000002">
    <property type="protein sequence ID" value="TCS43161.1"/>
    <property type="molecule type" value="Genomic_DNA"/>
</dbReference>
<reference evidence="5 6" key="1">
    <citation type="submission" date="2019-03" db="EMBL/GenBank/DDBJ databases">
        <title>Genomic Encyclopedia of Archaeal and Bacterial Type Strains, Phase II (KMG-II): from individual species to whole genera.</title>
        <authorList>
            <person name="Goeker M."/>
        </authorList>
    </citation>
    <scope>NUCLEOTIDE SEQUENCE [LARGE SCALE GENOMIC DNA]</scope>
    <source>
        <strain evidence="5 6">DSM 15388</strain>
    </source>
</reference>
<keyword evidence="6" id="KW-1185">Reference proteome</keyword>
<name>A0A4R3IEE8_9GAMM</name>
<dbReference type="InterPro" id="IPR018771">
    <property type="entry name" value="PocR_dom"/>
</dbReference>
<dbReference type="OrthoDB" id="9816011at2"/>
<dbReference type="PROSITE" id="PS01124">
    <property type="entry name" value="HTH_ARAC_FAMILY_2"/>
    <property type="match status" value="1"/>
</dbReference>
<dbReference type="Proteomes" id="UP000295793">
    <property type="component" value="Unassembled WGS sequence"/>
</dbReference>